<evidence type="ECO:0000313" key="2">
    <source>
        <dbReference type="EMBL" id="XBY85803.1"/>
    </source>
</evidence>
<sequence length="67" mass="7974">MLKAYEEVHQLHLGNSHTNLLQILLLLQKLHNVDILPYCFFLIILSLNENFKIIIIHYFISWSLLIN</sequence>
<protein>
    <submittedName>
        <fullName evidence="2">Uncharacterized protein</fullName>
    </submittedName>
</protein>
<keyword evidence="1" id="KW-0812">Transmembrane</keyword>
<organism evidence="2">
    <name type="scientific">Iridovirus sp</name>
    <dbReference type="NCBI Taxonomy" id="135728"/>
    <lineage>
        <taxon>Viruses</taxon>
        <taxon>Varidnaviria</taxon>
        <taxon>Bamfordvirae</taxon>
        <taxon>Nucleocytoviricota</taxon>
        <taxon>Megaviricetes</taxon>
        <taxon>Pimascovirales</taxon>
        <taxon>Pimascovirales incertae sedis</taxon>
        <taxon>Iridoviridae</taxon>
        <taxon>Betairidovirinae</taxon>
        <taxon>Iridovirus</taxon>
    </lineage>
</organism>
<evidence type="ECO:0000256" key="1">
    <source>
        <dbReference type="SAM" id="Phobius"/>
    </source>
</evidence>
<keyword evidence="1" id="KW-1133">Transmembrane helix</keyword>
<dbReference type="EMBL" id="PP847201">
    <property type="protein sequence ID" value="XBY85803.1"/>
    <property type="molecule type" value="Genomic_DNA"/>
</dbReference>
<proteinExistence type="predicted"/>
<name>A0AAU7YEH2_9VIRU</name>
<feature type="transmembrane region" description="Helical" evidence="1">
    <location>
        <begin position="35"/>
        <end position="60"/>
    </location>
</feature>
<keyword evidence="1" id="KW-0472">Membrane</keyword>
<accession>A0AAU7YEH2</accession>
<reference evidence="2" key="1">
    <citation type="submission" date="2024-05" db="EMBL/GenBank/DDBJ databases">
        <title>Complete genomes of an iridovirus, and two densoviruses identified in lab reared social spiders in California, USA.</title>
        <authorList>
            <person name="Millerwise S."/>
            <person name="Lund M.C."/>
            <person name="Schmidlin K."/>
            <person name="Kraberger S."/>
            <person name="Harrison J."/>
            <person name="Cease A."/>
            <person name="Pinter-Wollman N."/>
            <person name="Varsani A."/>
        </authorList>
    </citation>
    <scope>NUCLEOTIDE SEQUENCE</scope>
    <source>
        <strain evidence="2">SocP20</strain>
    </source>
</reference>